<evidence type="ECO:0000313" key="3">
    <source>
        <dbReference type="Proteomes" id="UP000249300"/>
    </source>
</evidence>
<keyword evidence="1" id="KW-0812">Transmembrane</keyword>
<dbReference type="AlphaFoldDB" id="A0A2X4PMA3"/>
<organism evidence="2 3">
    <name type="scientific">Porphyromonas crevioricanis</name>
    <dbReference type="NCBI Taxonomy" id="393921"/>
    <lineage>
        <taxon>Bacteria</taxon>
        <taxon>Pseudomonadati</taxon>
        <taxon>Bacteroidota</taxon>
        <taxon>Bacteroidia</taxon>
        <taxon>Bacteroidales</taxon>
        <taxon>Porphyromonadaceae</taxon>
        <taxon>Porphyromonas</taxon>
    </lineage>
</organism>
<protein>
    <submittedName>
        <fullName evidence="2">Uncharacterized protein</fullName>
    </submittedName>
</protein>
<feature type="transmembrane region" description="Helical" evidence="1">
    <location>
        <begin position="39"/>
        <end position="57"/>
    </location>
</feature>
<feature type="transmembrane region" description="Helical" evidence="1">
    <location>
        <begin position="266"/>
        <end position="283"/>
    </location>
</feature>
<proteinExistence type="predicted"/>
<feature type="transmembrane region" description="Helical" evidence="1">
    <location>
        <begin position="6"/>
        <end position="27"/>
    </location>
</feature>
<keyword evidence="1" id="KW-0472">Membrane</keyword>
<dbReference type="KEGG" id="pcre:NCTC12858_01881"/>
<reference evidence="2 3" key="1">
    <citation type="submission" date="2018-06" db="EMBL/GenBank/DDBJ databases">
        <authorList>
            <consortium name="Pathogen Informatics"/>
            <person name="Doyle S."/>
        </authorList>
    </citation>
    <scope>NUCLEOTIDE SEQUENCE [LARGE SCALE GENOMIC DNA]</scope>
    <source>
        <strain evidence="2 3">NCTC12858</strain>
    </source>
</reference>
<feature type="transmembrane region" description="Helical" evidence="1">
    <location>
        <begin position="158"/>
        <end position="178"/>
    </location>
</feature>
<evidence type="ECO:0000313" key="2">
    <source>
        <dbReference type="EMBL" id="SQH74000.1"/>
    </source>
</evidence>
<feature type="transmembrane region" description="Helical" evidence="1">
    <location>
        <begin position="92"/>
        <end position="112"/>
    </location>
</feature>
<dbReference type="EMBL" id="LS483447">
    <property type="protein sequence ID" value="SQH74000.1"/>
    <property type="molecule type" value="Genomic_DNA"/>
</dbReference>
<accession>A0A2X4PMA3</accession>
<feature type="transmembrane region" description="Helical" evidence="1">
    <location>
        <begin position="132"/>
        <end position="151"/>
    </location>
</feature>
<keyword evidence="1" id="KW-1133">Transmembrane helix</keyword>
<keyword evidence="3" id="KW-1185">Reference proteome</keyword>
<sequence length="313" mass="35540">MRGNNGKLYYMLAILLAHLLWLGYVLFSKESGRGGTSTVFIAISSMVVQIILGYLTFRKLLILDEKGSNLFLFLALLLYSSNTELMSGGGMYIYAAPLFILSLIILLGAYHTDEGSITIASSGLLFGFSVPLWPPVLYTLPLWFLFLYLLRSVTPRQIVAFLFGMFLSWWLALPLLFFSKARAFLLEGWMRMSNWAFPSEAFNTYTLISHWIYPLILLSSLLWAISATHLTVRKEKVRIRSFFAILTVWPLYLLPFYLFLPKESAGMLYLSLLPSAVLLAKAIETVAKRYQAWIITSLCTVFIVLLVLQTFLG</sequence>
<name>A0A2X4PMA3_9PORP</name>
<evidence type="ECO:0000256" key="1">
    <source>
        <dbReference type="SAM" id="Phobius"/>
    </source>
</evidence>
<feature type="transmembrane region" description="Helical" evidence="1">
    <location>
        <begin position="290"/>
        <end position="312"/>
    </location>
</feature>
<feature type="transmembrane region" description="Helical" evidence="1">
    <location>
        <begin position="211"/>
        <end position="230"/>
    </location>
</feature>
<gene>
    <name evidence="2" type="ORF">NCTC12858_01881</name>
</gene>
<dbReference type="Proteomes" id="UP000249300">
    <property type="component" value="Chromosome 1"/>
</dbReference>
<feature type="transmembrane region" description="Helical" evidence="1">
    <location>
        <begin position="242"/>
        <end position="260"/>
    </location>
</feature>